<evidence type="ECO:0000313" key="2">
    <source>
        <dbReference type="Proteomes" id="UP001732700"/>
    </source>
</evidence>
<name>A0ACD5YVV9_AVESA</name>
<evidence type="ECO:0000313" key="1">
    <source>
        <dbReference type="EnsemblPlants" id="AVESA.00010b.r2.6AG1046770.1.CDS"/>
    </source>
</evidence>
<keyword evidence="2" id="KW-1185">Reference proteome</keyword>
<reference evidence="1" key="1">
    <citation type="submission" date="2021-05" db="EMBL/GenBank/DDBJ databases">
        <authorList>
            <person name="Scholz U."/>
            <person name="Mascher M."/>
            <person name="Fiebig A."/>
        </authorList>
    </citation>
    <scope>NUCLEOTIDE SEQUENCE [LARGE SCALE GENOMIC DNA]</scope>
</reference>
<proteinExistence type="predicted"/>
<sequence length="957" mass="108743">MEIAAVAMRTLLLKLGELLVGEYHLEKRVIGRIRSLETELDLMHAMLRKVGKLPPDKLDEHVRTWAGKVRDLSYDMEDAVDAFMVRVEEGCDRGRDDVSPSNMKNKVRKFLRRTAKLFGKGKALHQISKAIQEAQDRAKELAELRGRYDFVVQSCGNRAAIDPRLMAMYRHVTELVGVDHRRDELIKKLTDGDEESAQKNKTISIVGSGGLGKTTLAQLVYNKMKGQFDCRAFVSVSRNPHMLKIFKKILYELDKESKNINESVRDESQLIDELRRLLHDKRYLIIIDDLWDEKSWELLRCSFPRNTFGSRIIITTRKVSVSKACCSSDNDIIYNMKPLSPGDSKTLFNKRIFPQGNACPRELEQVSIEILKKCDGVPLAIITMASLLASQQTKTKDQWCNLLKSIGRGLARGEDIQGDTVEKMQDILALSYYDLPPHLMPCLLYLSIFPEDHTIEKKLLIRRWIAEGFVQRKQPKTSLYELGESYFNELINRSMIQPVTDNGWGPVNACRVHDMVLDLLCSLSSQENFVTILDGMERWGHSSQSKVRRLSIQKSTEEISRLQLEPKMMPHVRSLTIFTPAINQIPPLGSFEVLRVLDIEDFSFKCGKIDLKCIGNLLHLRYLRLRQVFIDGLPTDIGKLQFLETLDILGTTHELPSSIVRLTRLMFLIVSWDAKLPDGMGKLTSLEELTRFRMGTLNQDMMKELIHLTQLRVLQFSWEKSSVELEKALVESLGNLQKLQSLDIFFDTPGVDRMLEGFVPSPQLRRFKSKGSTGFSTLPAWINSSSLPLLSSLEIWVDEVRPEDIKILGTLPALRSLFFAAGHGMQKWPLESLVVTAEAFPCATECSFFDFWTVPSMFPRGAMSKVQSLEFSSLVGSLAGGRVDLGMGHLPSLEHVNVTLCRSNASRKEVKEVEHALRLVASTHPNSPILDFTRCDYKLSDIEEEEMDSHLQTLQGI</sequence>
<dbReference type="EnsemblPlants" id="AVESA.00010b.r2.6AG1046770.1">
    <property type="protein sequence ID" value="AVESA.00010b.r2.6AG1046770.1.CDS"/>
    <property type="gene ID" value="AVESA.00010b.r2.6AG1046770"/>
</dbReference>
<dbReference type="Proteomes" id="UP001732700">
    <property type="component" value="Chromosome 6A"/>
</dbReference>
<accession>A0ACD5YVV9</accession>
<protein>
    <submittedName>
        <fullName evidence="1">Uncharacterized protein</fullName>
    </submittedName>
</protein>
<organism evidence="1 2">
    <name type="scientific">Avena sativa</name>
    <name type="common">Oat</name>
    <dbReference type="NCBI Taxonomy" id="4498"/>
    <lineage>
        <taxon>Eukaryota</taxon>
        <taxon>Viridiplantae</taxon>
        <taxon>Streptophyta</taxon>
        <taxon>Embryophyta</taxon>
        <taxon>Tracheophyta</taxon>
        <taxon>Spermatophyta</taxon>
        <taxon>Magnoliopsida</taxon>
        <taxon>Liliopsida</taxon>
        <taxon>Poales</taxon>
        <taxon>Poaceae</taxon>
        <taxon>BOP clade</taxon>
        <taxon>Pooideae</taxon>
        <taxon>Poodae</taxon>
        <taxon>Poeae</taxon>
        <taxon>Poeae Chloroplast Group 1 (Aveneae type)</taxon>
        <taxon>Aveninae</taxon>
        <taxon>Avena</taxon>
    </lineage>
</organism>
<reference evidence="1" key="2">
    <citation type="submission" date="2025-09" db="UniProtKB">
        <authorList>
            <consortium name="EnsemblPlants"/>
        </authorList>
    </citation>
    <scope>IDENTIFICATION</scope>
</reference>